<gene>
    <name evidence="2" type="ORF">SAMN06297387_101312</name>
</gene>
<evidence type="ECO:0008006" key="4">
    <source>
        <dbReference type="Google" id="ProtNLM"/>
    </source>
</evidence>
<protein>
    <recommendedName>
        <fullName evidence="4">DUF5304 domain-containing protein</fullName>
    </recommendedName>
</protein>
<evidence type="ECO:0000313" key="3">
    <source>
        <dbReference type="Proteomes" id="UP000219072"/>
    </source>
</evidence>
<dbReference type="InterPro" id="IPR035183">
    <property type="entry name" value="DUF5304"/>
</dbReference>
<keyword evidence="3" id="KW-1185">Reference proteome</keyword>
<dbReference type="Proteomes" id="UP000219072">
    <property type="component" value="Unassembled WGS sequence"/>
</dbReference>
<feature type="region of interest" description="Disordered" evidence="1">
    <location>
        <begin position="1"/>
        <end position="25"/>
    </location>
</feature>
<evidence type="ECO:0000256" key="1">
    <source>
        <dbReference type="SAM" id="MobiDB-lite"/>
    </source>
</evidence>
<dbReference type="RefSeq" id="WP_170970392.1">
    <property type="nucleotide sequence ID" value="NZ_OCNE01000001.1"/>
</dbReference>
<feature type="region of interest" description="Disordered" evidence="1">
    <location>
        <begin position="123"/>
        <end position="181"/>
    </location>
</feature>
<name>A0A286DJ37_9ACTN</name>
<evidence type="ECO:0000313" key="2">
    <source>
        <dbReference type="EMBL" id="SOD58762.1"/>
    </source>
</evidence>
<reference evidence="2 3" key="1">
    <citation type="submission" date="2017-09" db="EMBL/GenBank/DDBJ databases">
        <authorList>
            <person name="Ehlers B."/>
            <person name="Leendertz F.H."/>
        </authorList>
    </citation>
    <scope>NUCLEOTIDE SEQUENCE [LARGE SCALE GENOMIC DNA]</scope>
    <source>
        <strain evidence="2 3">CGMCC 4.7095</strain>
    </source>
</reference>
<dbReference type="AlphaFoldDB" id="A0A286DJ37"/>
<feature type="compositionally biased region" description="Basic and acidic residues" evidence="1">
    <location>
        <begin position="126"/>
        <end position="143"/>
    </location>
</feature>
<accession>A0A286DJ37</accession>
<proteinExistence type="predicted"/>
<dbReference type="Pfam" id="PF17230">
    <property type="entry name" value="DUF5304"/>
    <property type="match status" value="1"/>
</dbReference>
<dbReference type="EMBL" id="OCNE01000001">
    <property type="protein sequence ID" value="SOD58762.1"/>
    <property type="molecule type" value="Genomic_DNA"/>
</dbReference>
<sequence length="181" mass="18914">MGDAAEPPVERPADRDESAEGADPWAAACAEDLAAERERRRALHGPEPTDPADELRRLADALTGTLGELGSRLPQLGPLAKPLAHQARAAIDPVIERNADAIGHLASAGQELLAAYKSAVLGQEARWTREDRPADAERPERAEPGGGGAATGADDSPERPGNRGEGDDSSGSGGRHRIDLD</sequence>
<organism evidence="2 3">
    <name type="scientific">Streptomyces zhaozhouensis</name>
    <dbReference type="NCBI Taxonomy" id="1300267"/>
    <lineage>
        <taxon>Bacteria</taxon>
        <taxon>Bacillati</taxon>
        <taxon>Actinomycetota</taxon>
        <taxon>Actinomycetes</taxon>
        <taxon>Kitasatosporales</taxon>
        <taxon>Streptomycetaceae</taxon>
        <taxon>Streptomyces</taxon>
    </lineage>
</organism>
<feature type="compositionally biased region" description="Basic and acidic residues" evidence="1">
    <location>
        <begin position="8"/>
        <end position="18"/>
    </location>
</feature>
<feature type="compositionally biased region" description="Basic and acidic residues" evidence="1">
    <location>
        <begin position="156"/>
        <end position="166"/>
    </location>
</feature>